<feature type="domain" description="Ubiquitin-like" evidence="1">
    <location>
        <begin position="1"/>
        <end position="76"/>
    </location>
</feature>
<dbReference type="InterPro" id="IPR019956">
    <property type="entry name" value="Ubiquitin_dom"/>
</dbReference>
<feature type="domain" description="Ubiquitin-like" evidence="1">
    <location>
        <begin position="229"/>
        <end position="304"/>
    </location>
</feature>
<feature type="domain" description="Ubiquitin-like" evidence="1">
    <location>
        <begin position="305"/>
        <end position="380"/>
    </location>
</feature>
<dbReference type="Gene3D" id="3.10.20.90">
    <property type="entry name" value="Phosphatidylinositol 3-kinase Catalytic Subunit, Chain A, domain 1"/>
    <property type="match status" value="5"/>
</dbReference>
<dbReference type="Proteomes" id="UP000187209">
    <property type="component" value="Unassembled WGS sequence"/>
</dbReference>
<dbReference type="PROSITE" id="PS00299">
    <property type="entry name" value="UBIQUITIN_1"/>
    <property type="match status" value="4"/>
</dbReference>
<feature type="domain" description="Ubiquitin-like" evidence="1">
    <location>
        <begin position="153"/>
        <end position="228"/>
    </location>
</feature>
<dbReference type="OrthoDB" id="289000at2759"/>
<dbReference type="Pfam" id="PF00240">
    <property type="entry name" value="ubiquitin"/>
    <property type="match status" value="5"/>
</dbReference>
<reference evidence="2 3" key="1">
    <citation type="submission" date="2016-11" db="EMBL/GenBank/DDBJ databases">
        <title>The macronuclear genome of Stentor coeruleus: a giant cell with tiny introns.</title>
        <authorList>
            <person name="Slabodnick M."/>
            <person name="Ruby J.G."/>
            <person name="Reiff S.B."/>
            <person name="Swart E.C."/>
            <person name="Gosai S."/>
            <person name="Prabakaran S."/>
            <person name="Witkowska E."/>
            <person name="Larue G.E."/>
            <person name="Fisher S."/>
            <person name="Freeman R.M."/>
            <person name="Gunawardena J."/>
            <person name="Chu W."/>
            <person name="Stover N.A."/>
            <person name="Gregory B.D."/>
            <person name="Nowacki M."/>
            <person name="Derisi J."/>
            <person name="Roy S.W."/>
            <person name="Marshall W.F."/>
            <person name="Sood P."/>
        </authorList>
    </citation>
    <scope>NUCLEOTIDE SEQUENCE [LARGE SCALE GENOMIC DNA]</scope>
    <source>
        <strain evidence="2">WM001</strain>
    </source>
</reference>
<protein>
    <recommendedName>
        <fullName evidence="1">Ubiquitin-like domain-containing protein</fullName>
    </recommendedName>
</protein>
<dbReference type="EMBL" id="MPUH01000222">
    <property type="protein sequence ID" value="OMJ85916.1"/>
    <property type="molecule type" value="Genomic_DNA"/>
</dbReference>
<dbReference type="InterPro" id="IPR029071">
    <property type="entry name" value="Ubiquitin-like_domsf"/>
</dbReference>
<dbReference type="PANTHER" id="PTHR10666">
    <property type="entry name" value="UBIQUITIN"/>
    <property type="match status" value="1"/>
</dbReference>
<dbReference type="AlphaFoldDB" id="A0A1R2CA84"/>
<name>A0A1R2CA84_9CILI</name>
<dbReference type="InterPro" id="IPR019954">
    <property type="entry name" value="Ubiquitin_CS"/>
</dbReference>
<feature type="domain" description="Ubiquitin-like" evidence="1">
    <location>
        <begin position="77"/>
        <end position="152"/>
    </location>
</feature>
<dbReference type="InterPro" id="IPR050158">
    <property type="entry name" value="Ubiquitin_ubiquitin-like"/>
</dbReference>
<gene>
    <name evidence="2" type="ORF">SteCoe_12692</name>
</gene>
<keyword evidence="3" id="KW-1185">Reference proteome</keyword>
<dbReference type="PROSITE" id="PS50053">
    <property type="entry name" value="UBIQUITIN_2"/>
    <property type="match status" value="5"/>
</dbReference>
<organism evidence="2 3">
    <name type="scientific">Stentor coeruleus</name>
    <dbReference type="NCBI Taxonomy" id="5963"/>
    <lineage>
        <taxon>Eukaryota</taxon>
        <taxon>Sar</taxon>
        <taxon>Alveolata</taxon>
        <taxon>Ciliophora</taxon>
        <taxon>Postciliodesmatophora</taxon>
        <taxon>Heterotrichea</taxon>
        <taxon>Heterotrichida</taxon>
        <taxon>Stentoridae</taxon>
        <taxon>Stentor</taxon>
    </lineage>
</organism>
<proteinExistence type="predicted"/>
<dbReference type="SMART" id="SM00213">
    <property type="entry name" value="UBQ"/>
    <property type="match status" value="5"/>
</dbReference>
<accession>A0A1R2CA84</accession>
<sequence>MQISIKTLTGKTIVIEAESSDSVKDIKLKIQDKEGISPDLQILFIAGKELEDDKAFYEYNYLHSLTLHLVVRKRGGIQLFIKTLSGKIINLDAEYLDSIGSIKAKLHEKKGIPPDQQRLIFVGKELEDHKTFNDFNYQYNSTLYLLVKQKGGMQIFVKIPTGKTITLNVKSSDSIESIKANIQDKEGIPLNKQVLIFAGTRLEDGRTLIDYNIQKKSSLVLHLRLRGGMQLFIKALTGKTIIIEAETIDSIRTIKTKIEEKENIPYEQQRIIFAGKELEDHKCLNDYNYQKSSTLHIVIRQRGGMQLFVKTLTGKTITLSVESSDDIETIKEKIKDKESIPTDQQRLIFSGIQLEDGKTLGDYNILKESTVYLVLKLRGGM</sequence>
<dbReference type="FunFam" id="3.10.20.90:FF:000160">
    <property type="entry name" value="Polyubiquitin-C"/>
    <property type="match status" value="3"/>
</dbReference>
<dbReference type="InterPro" id="IPR000626">
    <property type="entry name" value="Ubiquitin-like_dom"/>
</dbReference>
<evidence type="ECO:0000259" key="1">
    <source>
        <dbReference type="PROSITE" id="PS50053"/>
    </source>
</evidence>
<comment type="caution">
    <text evidence="2">The sequence shown here is derived from an EMBL/GenBank/DDBJ whole genome shotgun (WGS) entry which is preliminary data.</text>
</comment>
<evidence type="ECO:0000313" key="3">
    <source>
        <dbReference type="Proteomes" id="UP000187209"/>
    </source>
</evidence>
<evidence type="ECO:0000313" key="2">
    <source>
        <dbReference type="EMBL" id="OMJ85916.1"/>
    </source>
</evidence>
<dbReference type="SUPFAM" id="SSF54236">
    <property type="entry name" value="Ubiquitin-like"/>
    <property type="match status" value="5"/>
</dbReference>
<dbReference type="PRINTS" id="PR00348">
    <property type="entry name" value="UBIQUITIN"/>
</dbReference>